<dbReference type="InterPro" id="IPR014903">
    <property type="entry name" value="DUF1796"/>
</dbReference>
<organism evidence="1 2">
    <name type="scientific">Paenibacillus sambharensis</name>
    <dbReference type="NCBI Taxonomy" id="1803190"/>
    <lineage>
        <taxon>Bacteria</taxon>
        <taxon>Bacillati</taxon>
        <taxon>Bacillota</taxon>
        <taxon>Bacilli</taxon>
        <taxon>Bacillales</taxon>
        <taxon>Paenibacillaceae</taxon>
        <taxon>Paenibacillus</taxon>
    </lineage>
</organism>
<gene>
    <name evidence="1" type="ORF">DNH61_21730</name>
</gene>
<dbReference type="EMBL" id="QKRB01000057">
    <property type="protein sequence ID" value="PZD93270.1"/>
    <property type="molecule type" value="Genomic_DNA"/>
</dbReference>
<protein>
    <submittedName>
        <fullName evidence="1">Peptidase</fullName>
    </submittedName>
</protein>
<reference evidence="1 2" key="1">
    <citation type="submission" date="2018-06" db="EMBL/GenBank/DDBJ databases">
        <title>Paenibacillus imtechensis sp. nov.</title>
        <authorList>
            <person name="Pinnaka A.K."/>
            <person name="Singh H."/>
            <person name="Kaur M."/>
        </authorList>
    </citation>
    <scope>NUCLEOTIDE SEQUENCE [LARGE SCALE GENOMIC DNA]</scope>
    <source>
        <strain evidence="1 2">SMB1</strain>
    </source>
</reference>
<comment type="caution">
    <text evidence="1">The sequence shown here is derived from an EMBL/GenBank/DDBJ whole genome shotgun (WGS) entry which is preliminary data.</text>
</comment>
<dbReference type="Proteomes" id="UP000249522">
    <property type="component" value="Unassembled WGS sequence"/>
</dbReference>
<name>A0A2W1L558_9BACL</name>
<dbReference type="RefSeq" id="WP_111148939.1">
    <property type="nucleotide sequence ID" value="NZ_QKRB01000057.1"/>
</dbReference>
<dbReference type="Pfam" id="PF08795">
    <property type="entry name" value="DUF1796"/>
    <property type="match status" value="1"/>
</dbReference>
<sequence length="210" mass="24045">MQLKRLRGTYDAIFSLGHLCIAGIQLEKMGLRPFAGPLDWMSSPRLSDVNRLLASRFAGFMDYPHLVLAGRASDKLYLVKETEYNIYSNHDFFTHNNFPPHFAAYPEIKAKYDRRVARFLDKCSVCRRMLFIRTEGTCEEARKLEEVLSGLVKGDFRVLLVNHAPVEGITPLDWQLERIAAVQLPNCSDILQGNSRYWAKLLEGIRVAPQ</sequence>
<proteinExistence type="predicted"/>
<dbReference type="AlphaFoldDB" id="A0A2W1L558"/>
<evidence type="ECO:0000313" key="1">
    <source>
        <dbReference type="EMBL" id="PZD93270.1"/>
    </source>
</evidence>
<accession>A0A2W1L558</accession>
<keyword evidence="2" id="KW-1185">Reference proteome</keyword>
<evidence type="ECO:0000313" key="2">
    <source>
        <dbReference type="Proteomes" id="UP000249522"/>
    </source>
</evidence>
<dbReference type="OrthoDB" id="5326008at2"/>